<feature type="domain" description="SEFIR" evidence="12">
    <location>
        <begin position="395"/>
        <end position="531"/>
    </location>
</feature>
<dbReference type="Pfam" id="PF25519">
    <property type="entry name" value="ILCR1_N"/>
    <property type="match status" value="1"/>
</dbReference>
<dbReference type="Gene3D" id="3.40.50.11530">
    <property type="match status" value="1"/>
</dbReference>
<protein>
    <recommendedName>
        <fullName evidence="16">SEFIR domain-containing protein</fullName>
    </recommendedName>
</protein>
<keyword evidence="3 10" id="KW-0812">Transmembrane</keyword>
<comment type="subcellular location">
    <subcellularLocation>
        <location evidence="1">Cell membrane</location>
        <topology evidence="1">Single-pass type I membrane protein</topology>
    </subcellularLocation>
</comment>
<sequence length="705" mass="78282">MMTLTRGCACGMVVCLVSLLQLVSPGAPVRCSARCTQPHQQCEVITHQVCPTEVESSDRSPASPSDLQVETHMTKYSAYNMSVTFNVSWGVPSDSSVEYLTGFQLQIRDVCGKWRQCLRFDLSPTRRDKDQLKAVRFHLDCFTTMEQKSRNFSVQVTSLPRPTAGVLYPEVTCLFAFPVLPGNNGSSSMWVPKSIRVYNDSCNSGVRVAFTQAPTRFHFTEYDALLVHNDNGKNEKRVMARGDNSTITTIFTDLEPGEYYVKVAPYDPYRLTHNKCLCNKGTPSYCYTCLQLRSPRFTIHKNSTACHVMSPSSSASSTVIGIIIGTTVGLVLCLLLAVAGMYHFNQRKGRQSGKRLVETMEPSAGLEANNNEPVSEGAVPTRKRLLLLDVGGYKRHRYVVDCLAKYLVTKGHCDVQSAHSCVPDIRGDPAVWLSAEMNKSDKIVMVHSEGAHHEIQANLDAAKAARRPDGPASPTTRLFMVGFHLLAKCLGSGDEAGWLTKLVVVRFPYTDPHRHPLPVFHAERLYMLTDEMGPFLSAVHNKNVRPQFKTDAELETAIDTMVGHVHKHPDWLSLCSEQPMLNTSGAIQMAQLQRSAPVDPYRIKPNSDYCGVDIVARPEPTENEIPSFEWIPPGCCSQDQSISSEQIHVDVHRFNSGQSFGNEPRLHSLSMPPIPDTGPDSQTVPKVLDLSIESLDIRERDDISI</sequence>
<reference evidence="14" key="1">
    <citation type="journal article" date="2023" name="Mol. Biol. Evol.">
        <title>Third-Generation Sequencing Reveals the Adaptive Role of the Epigenome in Three Deep-Sea Polychaetes.</title>
        <authorList>
            <person name="Perez M."/>
            <person name="Aroh O."/>
            <person name="Sun Y."/>
            <person name="Lan Y."/>
            <person name="Juniper S.K."/>
            <person name="Young C.R."/>
            <person name="Angers B."/>
            <person name="Qian P.Y."/>
        </authorList>
    </citation>
    <scope>NUCLEOTIDE SEQUENCE</scope>
    <source>
        <strain evidence="14">R07B-5</strain>
    </source>
</reference>
<dbReference type="PANTHER" id="PTHR15583">
    <property type="entry name" value="INTERLEUKIN-17 RECEPTOR"/>
    <property type="match status" value="1"/>
</dbReference>
<keyword evidence="7" id="KW-0675">Receptor</keyword>
<evidence type="ECO:0000256" key="2">
    <source>
        <dbReference type="ARBA" id="ARBA00022475"/>
    </source>
</evidence>
<dbReference type="InterPro" id="IPR013568">
    <property type="entry name" value="SEFIR_dom"/>
</dbReference>
<keyword evidence="4 11" id="KW-0732">Signal</keyword>
<dbReference type="AlphaFoldDB" id="A0AAD9NZJ4"/>
<organism evidence="14 15">
    <name type="scientific">Ridgeia piscesae</name>
    <name type="common">Tubeworm</name>
    <dbReference type="NCBI Taxonomy" id="27915"/>
    <lineage>
        <taxon>Eukaryota</taxon>
        <taxon>Metazoa</taxon>
        <taxon>Spiralia</taxon>
        <taxon>Lophotrochozoa</taxon>
        <taxon>Annelida</taxon>
        <taxon>Polychaeta</taxon>
        <taxon>Sedentaria</taxon>
        <taxon>Canalipalpata</taxon>
        <taxon>Sabellida</taxon>
        <taxon>Siboglinidae</taxon>
        <taxon>Ridgeia</taxon>
    </lineage>
</organism>
<dbReference type="Proteomes" id="UP001209878">
    <property type="component" value="Unassembled WGS sequence"/>
</dbReference>
<dbReference type="GO" id="GO:0005886">
    <property type="term" value="C:plasma membrane"/>
    <property type="evidence" value="ECO:0007669"/>
    <property type="project" value="UniProtKB-SubCell"/>
</dbReference>
<evidence type="ECO:0000256" key="8">
    <source>
        <dbReference type="ARBA" id="ARBA00023180"/>
    </source>
</evidence>
<keyword evidence="8" id="KW-0325">Glycoprotein</keyword>
<feature type="chain" id="PRO_5042186852" description="SEFIR domain-containing protein" evidence="11">
    <location>
        <begin position="26"/>
        <end position="705"/>
    </location>
</feature>
<keyword evidence="6 10" id="KW-0472">Membrane</keyword>
<evidence type="ECO:0000256" key="1">
    <source>
        <dbReference type="ARBA" id="ARBA00004251"/>
    </source>
</evidence>
<dbReference type="InterPro" id="IPR057066">
    <property type="entry name" value="Ig_ILCR1"/>
</dbReference>
<evidence type="ECO:0000256" key="4">
    <source>
        <dbReference type="ARBA" id="ARBA00022729"/>
    </source>
</evidence>
<evidence type="ECO:0000259" key="12">
    <source>
        <dbReference type="Pfam" id="PF08357"/>
    </source>
</evidence>
<gene>
    <name evidence="14" type="ORF">NP493_238g01027</name>
</gene>
<dbReference type="InterPro" id="IPR038683">
    <property type="entry name" value="IL17RA/B_FnIII-like_1_sf"/>
</dbReference>
<name>A0AAD9NZJ4_RIDPI</name>
<feature type="region of interest" description="Disordered" evidence="9">
    <location>
        <begin position="660"/>
        <end position="684"/>
    </location>
</feature>
<dbReference type="Pfam" id="PF08357">
    <property type="entry name" value="SEFIR"/>
    <property type="match status" value="1"/>
</dbReference>
<evidence type="ECO:0000256" key="11">
    <source>
        <dbReference type="SAM" id="SignalP"/>
    </source>
</evidence>
<proteinExistence type="predicted"/>
<evidence type="ECO:0000259" key="13">
    <source>
        <dbReference type="Pfam" id="PF23608"/>
    </source>
</evidence>
<keyword evidence="15" id="KW-1185">Reference proteome</keyword>
<evidence type="ECO:0000256" key="9">
    <source>
        <dbReference type="SAM" id="MobiDB-lite"/>
    </source>
</evidence>
<feature type="signal peptide" evidence="11">
    <location>
        <begin position="1"/>
        <end position="25"/>
    </location>
</feature>
<comment type="caution">
    <text evidence="14">The sequence shown here is derived from an EMBL/GenBank/DDBJ whole genome shotgun (WGS) entry which is preliminary data.</text>
</comment>
<dbReference type="EMBL" id="JAODUO010000238">
    <property type="protein sequence ID" value="KAK2185393.1"/>
    <property type="molecule type" value="Genomic_DNA"/>
</dbReference>
<evidence type="ECO:0000256" key="5">
    <source>
        <dbReference type="ARBA" id="ARBA00022989"/>
    </source>
</evidence>
<evidence type="ECO:0000256" key="7">
    <source>
        <dbReference type="ARBA" id="ARBA00023170"/>
    </source>
</evidence>
<accession>A0AAD9NZJ4</accession>
<feature type="domain" description="ILCR1 Ig-like" evidence="13">
    <location>
        <begin position="189"/>
        <end position="295"/>
    </location>
</feature>
<evidence type="ECO:0000256" key="10">
    <source>
        <dbReference type="SAM" id="Phobius"/>
    </source>
</evidence>
<feature type="transmembrane region" description="Helical" evidence="10">
    <location>
        <begin position="319"/>
        <end position="344"/>
    </location>
</feature>
<dbReference type="Gene3D" id="2.60.40.2160">
    <property type="entry name" value="Interleukin-17 receptor A/B, fibronectin-III-like domain 1"/>
    <property type="match status" value="1"/>
</dbReference>
<evidence type="ECO:0000256" key="3">
    <source>
        <dbReference type="ARBA" id="ARBA00022692"/>
    </source>
</evidence>
<keyword evidence="5 10" id="KW-1133">Transmembrane helix</keyword>
<evidence type="ECO:0000256" key="6">
    <source>
        <dbReference type="ARBA" id="ARBA00023136"/>
    </source>
</evidence>
<dbReference type="GO" id="GO:0030368">
    <property type="term" value="F:interleukin-17 receptor activity"/>
    <property type="evidence" value="ECO:0007669"/>
    <property type="project" value="InterPro"/>
</dbReference>
<evidence type="ECO:0000313" key="15">
    <source>
        <dbReference type="Proteomes" id="UP001209878"/>
    </source>
</evidence>
<keyword evidence="2" id="KW-1003">Cell membrane</keyword>
<evidence type="ECO:0008006" key="16">
    <source>
        <dbReference type="Google" id="ProtNLM"/>
    </source>
</evidence>
<dbReference type="PANTHER" id="PTHR15583:SF7">
    <property type="entry name" value="INTERLEUKIN CYTOKINE RECEPTOR-RELATED PROTEIN 2"/>
    <property type="match status" value="1"/>
</dbReference>
<dbReference type="Pfam" id="PF23608">
    <property type="entry name" value="Ig_ILCR1"/>
    <property type="match status" value="1"/>
</dbReference>
<dbReference type="InterPro" id="IPR039465">
    <property type="entry name" value="IL-17_rcpt-like"/>
</dbReference>
<evidence type="ECO:0000313" key="14">
    <source>
        <dbReference type="EMBL" id="KAK2185393.1"/>
    </source>
</evidence>